<evidence type="ECO:0000256" key="3">
    <source>
        <dbReference type="ARBA" id="ARBA00023004"/>
    </source>
</evidence>
<evidence type="ECO:0000256" key="4">
    <source>
        <dbReference type="ARBA" id="ARBA00023014"/>
    </source>
</evidence>
<dbReference type="AlphaFoldDB" id="A0A8J6NJW0"/>
<organism evidence="6 7">
    <name type="scientific">Candidatus Desulfolinea nitratireducens</name>
    <dbReference type="NCBI Taxonomy" id="2841698"/>
    <lineage>
        <taxon>Bacteria</taxon>
        <taxon>Bacillati</taxon>
        <taxon>Chloroflexota</taxon>
        <taxon>Anaerolineae</taxon>
        <taxon>Anaerolineales</taxon>
        <taxon>Anaerolineales incertae sedis</taxon>
        <taxon>Candidatus Desulfolinea</taxon>
    </lineage>
</organism>
<keyword evidence="2" id="KW-0479">Metal-binding</keyword>
<dbReference type="PROSITE" id="PS51379">
    <property type="entry name" value="4FE4S_FER_2"/>
    <property type="match status" value="2"/>
</dbReference>
<feature type="domain" description="4Fe-4S ferredoxin-type" evidence="5">
    <location>
        <begin position="42"/>
        <end position="71"/>
    </location>
</feature>
<dbReference type="SUPFAM" id="SSF54862">
    <property type="entry name" value="4Fe-4S ferredoxins"/>
    <property type="match status" value="1"/>
</dbReference>
<name>A0A8J6NJW0_9CHLR</name>
<dbReference type="PROSITE" id="PS00198">
    <property type="entry name" value="4FE4S_FER_1"/>
    <property type="match status" value="2"/>
</dbReference>
<dbReference type="GO" id="GO:0051539">
    <property type="term" value="F:4 iron, 4 sulfur cluster binding"/>
    <property type="evidence" value="ECO:0007669"/>
    <property type="project" value="UniProtKB-KW"/>
</dbReference>
<gene>
    <name evidence="6" type="ORF">H8E29_07110</name>
</gene>
<dbReference type="PANTHER" id="PTHR43687:SF4">
    <property type="entry name" value="BLR5484 PROTEIN"/>
    <property type="match status" value="1"/>
</dbReference>
<feature type="domain" description="4Fe-4S ferredoxin-type" evidence="5">
    <location>
        <begin position="5"/>
        <end position="34"/>
    </location>
</feature>
<dbReference type="Gene3D" id="3.30.70.20">
    <property type="match status" value="1"/>
</dbReference>
<dbReference type="Pfam" id="PF12838">
    <property type="entry name" value="Fer4_7"/>
    <property type="match status" value="1"/>
</dbReference>
<dbReference type="PANTHER" id="PTHR43687">
    <property type="entry name" value="ADENYLYLSULFATE REDUCTASE, BETA SUBUNIT"/>
    <property type="match status" value="1"/>
</dbReference>
<evidence type="ECO:0000313" key="7">
    <source>
        <dbReference type="Proteomes" id="UP000614469"/>
    </source>
</evidence>
<dbReference type="GO" id="GO:0046872">
    <property type="term" value="F:metal ion binding"/>
    <property type="evidence" value="ECO:0007669"/>
    <property type="project" value="UniProtKB-KW"/>
</dbReference>
<dbReference type="InterPro" id="IPR017900">
    <property type="entry name" value="4Fe4S_Fe_S_CS"/>
</dbReference>
<evidence type="ECO:0000256" key="2">
    <source>
        <dbReference type="ARBA" id="ARBA00022723"/>
    </source>
</evidence>
<evidence type="ECO:0000256" key="1">
    <source>
        <dbReference type="ARBA" id="ARBA00022485"/>
    </source>
</evidence>
<dbReference type="InterPro" id="IPR017896">
    <property type="entry name" value="4Fe4S_Fe-S-bd"/>
</dbReference>
<proteinExistence type="predicted"/>
<accession>A0A8J6NJW0</accession>
<dbReference type="EMBL" id="JACNJN010000086">
    <property type="protein sequence ID" value="MBC8335014.1"/>
    <property type="molecule type" value="Genomic_DNA"/>
</dbReference>
<comment type="caution">
    <text evidence="6">The sequence shown here is derived from an EMBL/GenBank/DDBJ whole genome shotgun (WGS) entry which is preliminary data.</text>
</comment>
<keyword evidence="1" id="KW-0004">4Fe-4S</keyword>
<protein>
    <submittedName>
        <fullName evidence="6">Ferredoxin family protein</fullName>
    </submittedName>
</protein>
<keyword evidence="4" id="KW-0411">Iron-sulfur</keyword>
<dbReference type="Proteomes" id="UP000614469">
    <property type="component" value="Unassembled WGS sequence"/>
</dbReference>
<keyword evidence="3" id="KW-0408">Iron</keyword>
<evidence type="ECO:0000259" key="5">
    <source>
        <dbReference type="PROSITE" id="PS51379"/>
    </source>
</evidence>
<evidence type="ECO:0000313" key="6">
    <source>
        <dbReference type="EMBL" id="MBC8335014.1"/>
    </source>
</evidence>
<reference evidence="6 7" key="1">
    <citation type="submission" date="2020-08" db="EMBL/GenBank/DDBJ databases">
        <title>Bridging the membrane lipid divide: bacteria of the FCB group superphylum have the potential to synthesize archaeal ether lipids.</title>
        <authorList>
            <person name="Villanueva L."/>
            <person name="Von Meijenfeldt F.A.B."/>
            <person name="Westbye A.B."/>
            <person name="Yadav S."/>
            <person name="Hopmans E.C."/>
            <person name="Dutilh B.E."/>
            <person name="Sinninghe Damste J.S."/>
        </authorList>
    </citation>
    <scope>NUCLEOTIDE SEQUENCE [LARGE SCALE GENOMIC DNA]</scope>
    <source>
        <strain evidence="6">NIOZ-UU36</strain>
    </source>
</reference>
<sequence>MALKGTIVVDPMHCKGCSLCVDACPQNVIALDMEHLTPKGYHPAHLIAEGCTGCVICAIVCPDAAITVYREAPQRRKK</sequence>
<dbReference type="InterPro" id="IPR050572">
    <property type="entry name" value="Fe-S_Ferredoxin"/>
</dbReference>